<organism evidence="2 3">
    <name type="scientific">Dictyostelium purpureum</name>
    <name type="common">Slime mold</name>
    <dbReference type="NCBI Taxonomy" id="5786"/>
    <lineage>
        <taxon>Eukaryota</taxon>
        <taxon>Amoebozoa</taxon>
        <taxon>Evosea</taxon>
        <taxon>Eumycetozoa</taxon>
        <taxon>Dictyostelia</taxon>
        <taxon>Dictyosteliales</taxon>
        <taxon>Dictyosteliaceae</taxon>
        <taxon>Dictyostelium</taxon>
    </lineage>
</organism>
<dbReference type="STRING" id="5786.F0ZXR5"/>
<gene>
    <name evidence="2" type="ORF">DICPUDRAFT_89722</name>
</gene>
<dbReference type="InterPro" id="IPR001680">
    <property type="entry name" value="WD40_rpt"/>
</dbReference>
<dbReference type="KEGG" id="dpp:DICPUDRAFT_89722"/>
<dbReference type="eggNOG" id="KOG2048">
    <property type="taxonomic scope" value="Eukaryota"/>
</dbReference>
<proteinExistence type="predicted"/>
<dbReference type="GeneID" id="10505954"/>
<dbReference type="PANTHER" id="PTHR44163">
    <property type="entry name" value="U3 SMALL NUCLEOLAR RNA-ASSOCIATED PROTEIN 4 HOMOLOG"/>
    <property type="match status" value="1"/>
</dbReference>
<evidence type="ECO:0008006" key="4">
    <source>
        <dbReference type="Google" id="ProtNLM"/>
    </source>
</evidence>
<reference evidence="3" key="1">
    <citation type="journal article" date="2011" name="Genome Biol.">
        <title>Comparative genomics of the social amoebae Dictyostelium discoideum and Dictyostelium purpureum.</title>
        <authorList>
            <consortium name="US DOE Joint Genome Institute (JGI-PGF)"/>
            <person name="Sucgang R."/>
            <person name="Kuo A."/>
            <person name="Tian X."/>
            <person name="Salerno W."/>
            <person name="Parikh A."/>
            <person name="Feasley C.L."/>
            <person name="Dalin E."/>
            <person name="Tu H."/>
            <person name="Huang E."/>
            <person name="Barry K."/>
            <person name="Lindquist E."/>
            <person name="Shapiro H."/>
            <person name="Bruce D."/>
            <person name="Schmutz J."/>
            <person name="Salamov A."/>
            <person name="Fey P."/>
            <person name="Gaudet P."/>
            <person name="Anjard C."/>
            <person name="Babu M.M."/>
            <person name="Basu S."/>
            <person name="Bushmanova Y."/>
            <person name="van der Wel H."/>
            <person name="Katoh-Kurasawa M."/>
            <person name="Dinh C."/>
            <person name="Coutinho P.M."/>
            <person name="Saito T."/>
            <person name="Elias M."/>
            <person name="Schaap P."/>
            <person name="Kay R.R."/>
            <person name="Henrissat B."/>
            <person name="Eichinger L."/>
            <person name="Rivero F."/>
            <person name="Putnam N.H."/>
            <person name="West C.M."/>
            <person name="Loomis W.F."/>
            <person name="Chisholm R.L."/>
            <person name="Shaulsky G."/>
            <person name="Strassmann J.E."/>
            <person name="Queller D.C."/>
            <person name="Kuspa A."/>
            <person name="Grigoriev I.V."/>
        </authorList>
    </citation>
    <scope>NUCLEOTIDE SEQUENCE [LARGE SCALE GENOMIC DNA]</scope>
    <source>
        <strain evidence="3">QSDP1</strain>
    </source>
</reference>
<evidence type="ECO:0000313" key="2">
    <source>
        <dbReference type="EMBL" id="EGC31258.1"/>
    </source>
</evidence>
<dbReference type="SUPFAM" id="SSF50978">
    <property type="entry name" value="WD40 repeat-like"/>
    <property type="match status" value="1"/>
</dbReference>
<dbReference type="GO" id="GO:0030686">
    <property type="term" value="C:90S preribosome"/>
    <property type="evidence" value="ECO:0007669"/>
    <property type="project" value="InterPro"/>
</dbReference>
<dbReference type="InterPro" id="IPR046351">
    <property type="entry name" value="UTP4"/>
</dbReference>
<keyword evidence="3" id="KW-1185">Reference proteome</keyword>
<dbReference type="InParanoid" id="F0ZXR5"/>
<name>F0ZXR5_DICPU</name>
<feature type="compositionally biased region" description="Basic and acidic residues" evidence="1">
    <location>
        <begin position="17"/>
        <end position="30"/>
    </location>
</feature>
<dbReference type="SMART" id="SM00320">
    <property type="entry name" value="WD40"/>
    <property type="match status" value="5"/>
</dbReference>
<accession>F0ZXR5</accession>
<dbReference type="InterPro" id="IPR015943">
    <property type="entry name" value="WD40/YVTN_repeat-like_dom_sf"/>
</dbReference>
<dbReference type="FunCoup" id="F0ZXR5">
    <property type="interactions" value="70"/>
</dbReference>
<dbReference type="VEuPathDB" id="AmoebaDB:DICPUDRAFT_89722"/>
<dbReference type="OMA" id="RAICINE"/>
<dbReference type="PANTHER" id="PTHR44163:SF1">
    <property type="entry name" value="U3 SMALL NUCLEOLAR RNA-ASSOCIATED PROTEIN 4 HOMOLOG"/>
    <property type="match status" value="1"/>
</dbReference>
<evidence type="ECO:0000256" key="1">
    <source>
        <dbReference type="SAM" id="MobiDB-lite"/>
    </source>
</evidence>
<dbReference type="EMBL" id="GL871265">
    <property type="protein sequence ID" value="EGC31258.1"/>
    <property type="molecule type" value="Genomic_DNA"/>
</dbReference>
<dbReference type="OrthoDB" id="8883818at2759"/>
<dbReference type="RefSeq" id="XP_003292203.1">
    <property type="nucleotide sequence ID" value="XM_003292155.1"/>
</dbReference>
<dbReference type="GO" id="GO:0000462">
    <property type="term" value="P:maturation of SSU-rRNA from tricistronic rRNA transcript (SSU-rRNA, 5.8S rRNA, LSU-rRNA)"/>
    <property type="evidence" value="ECO:0007669"/>
    <property type="project" value="InterPro"/>
</dbReference>
<dbReference type="AlphaFoldDB" id="F0ZXR5"/>
<sequence length="431" mass="48524">MPVTKKQKVGVSFSSNTREHDDNKVNNKKLENKLQFEKTTTTTTTATSTKLHQCSFSGWLPKSISSISYNNEKNLVAVGREDSSIDVFIRDGQELVLLKTLGGSKFDFPIISTVWLKLSNEKLVLLSIMENKFVMWDIDSYTIIQELNTIGTVKDTSYNHNLNLLAVCTTDSIVRIYNFDGEKIDYQSSFPTITDSKSNVIEWGIDQKTIIVGCTNQLVLFKVDSLRSVLNVTTDNIISLKPLSDNTVVCGFINGFVSIFDIGFGSIIQDFRNLHAPVRAIQVSKNFQQFYASGDESIVVSYNKSGDKWAPSGQHRRDSHDIKCLEITDKYLISGGNSTQIIFYDLQNFTSLKNNNNYQRFKSYPSSNTISITNNKTLPILLVEASRHQINLWSLGDSKEQQDSLDLPNGTPLAITDKTKKLLQLESKVKY</sequence>
<dbReference type="InterPro" id="IPR036322">
    <property type="entry name" value="WD40_repeat_dom_sf"/>
</dbReference>
<evidence type="ECO:0000313" key="3">
    <source>
        <dbReference type="Proteomes" id="UP000001064"/>
    </source>
</evidence>
<dbReference type="Gene3D" id="2.130.10.10">
    <property type="entry name" value="YVTN repeat-like/Quinoprotein amine dehydrogenase"/>
    <property type="match status" value="2"/>
</dbReference>
<protein>
    <recommendedName>
        <fullName evidence="4">Anaphase-promoting complex subunit 4 WD40 domain-containing protein</fullName>
    </recommendedName>
</protein>
<dbReference type="Proteomes" id="UP000001064">
    <property type="component" value="Unassembled WGS sequence"/>
</dbReference>
<feature type="region of interest" description="Disordered" evidence="1">
    <location>
        <begin position="1"/>
        <end position="30"/>
    </location>
</feature>